<reference evidence="2 3" key="3">
    <citation type="submission" date="2019-03" db="EMBL/GenBank/DDBJ databases">
        <title>Genomic Encyclopedia of Type Strains, Phase IV (KMG-IV): sequencing the most valuable type-strain genomes for metagenomic binning, comparative biology and taxonomic classification.</title>
        <authorList>
            <person name="Goeker M."/>
        </authorList>
    </citation>
    <scope>NUCLEOTIDE SEQUENCE [LARGE SCALE GENOMIC DNA]</scope>
    <source>
        <strain evidence="2 3">DSM 103236</strain>
    </source>
</reference>
<dbReference type="EMBL" id="BMJO01000001">
    <property type="protein sequence ID" value="GGE43984.1"/>
    <property type="molecule type" value="Genomic_DNA"/>
</dbReference>
<protein>
    <submittedName>
        <fullName evidence="2">Acyl carrier protein phosphodiesterase</fullName>
    </submittedName>
</protein>
<reference evidence="4" key="2">
    <citation type="journal article" date="2019" name="Int. J. Syst. Evol. Microbiol.">
        <title>The Global Catalogue of Microorganisms (GCM) 10K type strain sequencing project: providing services to taxonomists for standard genome sequencing and annotation.</title>
        <authorList>
            <consortium name="The Broad Institute Genomics Platform"/>
            <consortium name="The Broad Institute Genome Sequencing Center for Infectious Disease"/>
            <person name="Wu L."/>
            <person name="Ma J."/>
        </authorList>
    </citation>
    <scope>NUCLEOTIDE SEQUENCE [LARGE SCALE GENOMIC DNA]</scope>
    <source>
        <strain evidence="4">CGMCC 1.15644</strain>
    </source>
</reference>
<dbReference type="Proteomes" id="UP000622648">
    <property type="component" value="Unassembled WGS sequence"/>
</dbReference>
<keyword evidence="4" id="KW-1185">Reference proteome</keyword>
<name>A0A4R2HNQ4_9SPHI</name>
<evidence type="ECO:0000313" key="4">
    <source>
        <dbReference type="Proteomes" id="UP000622648"/>
    </source>
</evidence>
<reference evidence="1" key="4">
    <citation type="submission" date="2024-05" db="EMBL/GenBank/DDBJ databases">
        <authorList>
            <person name="Sun Q."/>
            <person name="Zhou Y."/>
        </authorList>
    </citation>
    <scope>NUCLEOTIDE SEQUENCE</scope>
    <source>
        <strain evidence="1">CGMCC 1.15644</strain>
    </source>
</reference>
<sequence length="224" mass="26332">MNFLSHYYFERLTQDANIVMGTVLPDLIKNASKESNLYPQKNEFLFKGNPDEENLLKGWKRHLAVDLYFHSSDFFLEKTALLKELIKPIVTDTPIRPSFLAHISLELLLDHLLIEHNLIQVNHFYDKLIAVNPSSLTDFLEHCGLKNQIIFTKFLESFISSKYLLSYQKLENISYALNRICMRLWPETLNEFQLQELTFQLGIFKPILANDFMVIFDEIEQKLI</sequence>
<dbReference type="RefSeq" id="WP_132529038.1">
    <property type="nucleotide sequence ID" value="NZ_BMJO01000001.1"/>
</dbReference>
<comment type="caution">
    <text evidence="2">The sequence shown here is derived from an EMBL/GenBank/DDBJ whole genome shotgun (WGS) entry which is preliminary data.</text>
</comment>
<evidence type="ECO:0000313" key="1">
    <source>
        <dbReference type="EMBL" id="GGE43984.1"/>
    </source>
</evidence>
<dbReference type="EMBL" id="SLWO01000001">
    <property type="protein sequence ID" value="TCO30854.1"/>
    <property type="molecule type" value="Genomic_DNA"/>
</dbReference>
<dbReference type="GO" id="GO:0006633">
    <property type="term" value="P:fatty acid biosynthetic process"/>
    <property type="evidence" value="ECO:0007669"/>
    <property type="project" value="InterPro"/>
</dbReference>
<evidence type="ECO:0000313" key="3">
    <source>
        <dbReference type="Proteomes" id="UP000295684"/>
    </source>
</evidence>
<dbReference type="InterPro" id="IPR007431">
    <property type="entry name" value="ACP_PD"/>
</dbReference>
<accession>A0A4R2HNQ4</accession>
<evidence type="ECO:0000313" key="2">
    <source>
        <dbReference type="EMBL" id="TCO30854.1"/>
    </source>
</evidence>
<dbReference type="Pfam" id="PF04336">
    <property type="entry name" value="ACP_PD"/>
    <property type="match status" value="1"/>
</dbReference>
<proteinExistence type="predicted"/>
<dbReference type="AlphaFoldDB" id="A0A4R2HNQ4"/>
<dbReference type="OrthoDB" id="790170at2"/>
<reference evidence="1" key="1">
    <citation type="journal article" date="2014" name="Int. J. Syst. Evol. Microbiol.">
        <title>Complete genome of a new Firmicutes species belonging to the dominant human colonic microbiota ('Ruminococcus bicirculans') reveals two chromosomes and a selective capacity to utilize plant glucans.</title>
        <authorList>
            <consortium name="NISC Comparative Sequencing Program"/>
            <person name="Wegmann U."/>
            <person name="Louis P."/>
            <person name="Goesmann A."/>
            <person name="Henrissat B."/>
            <person name="Duncan S.H."/>
            <person name="Flint H.J."/>
        </authorList>
    </citation>
    <scope>NUCLEOTIDE SEQUENCE</scope>
    <source>
        <strain evidence="1">CGMCC 1.15644</strain>
    </source>
</reference>
<gene>
    <name evidence="2" type="ORF">EV200_101293</name>
    <name evidence="1" type="ORF">GCM10011413_07560</name>
</gene>
<dbReference type="GO" id="GO:0008770">
    <property type="term" value="F:[acyl-carrier-protein] phosphodiesterase activity"/>
    <property type="evidence" value="ECO:0007669"/>
    <property type="project" value="InterPro"/>
</dbReference>
<organism evidence="2 3">
    <name type="scientific">Pedobacter psychrotolerans</name>
    <dbReference type="NCBI Taxonomy" id="1843235"/>
    <lineage>
        <taxon>Bacteria</taxon>
        <taxon>Pseudomonadati</taxon>
        <taxon>Bacteroidota</taxon>
        <taxon>Sphingobacteriia</taxon>
        <taxon>Sphingobacteriales</taxon>
        <taxon>Sphingobacteriaceae</taxon>
        <taxon>Pedobacter</taxon>
    </lineage>
</organism>
<dbReference type="Proteomes" id="UP000295684">
    <property type="component" value="Unassembled WGS sequence"/>
</dbReference>